<protein>
    <submittedName>
        <fullName evidence="1">Uncharacterized protein</fullName>
    </submittedName>
</protein>
<accession>A0A6J5ND37</accession>
<gene>
    <name evidence="1" type="ORF">UFOVP650_75</name>
</gene>
<sequence length="66" mass="7360">MFSVAAESSQEGKRVAKFSIGDQVFVWAEIFTVIGVKSGKYQIQARDGLIKSIPRSMAQEVPAWRK</sequence>
<dbReference type="EMBL" id="LR796623">
    <property type="protein sequence ID" value="CAB4155085.1"/>
    <property type="molecule type" value="Genomic_DNA"/>
</dbReference>
<evidence type="ECO:0000313" key="1">
    <source>
        <dbReference type="EMBL" id="CAB4155085.1"/>
    </source>
</evidence>
<name>A0A6J5ND37_9CAUD</name>
<proteinExistence type="predicted"/>
<organism evidence="1">
    <name type="scientific">uncultured Caudovirales phage</name>
    <dbReference type="NCBI Taxonomy" id="2100421"/>
    <lineage>
        <taxon>Viruses</taxon>
        <taxon>Duplodnaviria</taxon>
        <taxon>Heunggongvirae</taxon>
        <taxon>Uroviricota</taxon>
        <taxon>Caudoviricetes</taxon>
        <taxon>Peduoviridae</taxon>
        <taxon>Maltschvirus</taxon>
        <taxon>Maltschvirus maltsch</taxon>
    </lineage>
</organism>
<reference evidence="1" key="1">
    <citation type="submission" date="2020-04" db="EMBL/GenBank/DDBJ databases">
        <authorList>
            <person name="Chiriac C."/>
            <person name="Salcher M."/>
            <person name="Ghai R."/>
            <person name="Kavagutti S V."/>
        </authorList>
    </citation>
    <scope>NUCLEOTIDE SEQUENCE</scope>
</reference>